<keyword evidence="3" id="KW-1185">Reference proteome</keyword>
<sequence>MRCGAEGLRENGRVSEPAAVSPETVDPQDLAVLREQLGRVPRGVVGIAARCVCGRPLVARTAPRLPDGAPFPTTFYLSHPGAVAAASRLEANGVMKEMNARLGEDEELAARYRAAHEHYIARREELGHVDEIDGISAGGMPTRVKCLHALMAHALAAGPGVNPLGDEALELVRDDWRPDRCTC</sequence>
<evidence type="ECO:0000313" key="3">
    <source>
        <dbReference type="Proteomes" id="UP000675409"/>
    </source>
</evidence>
<evidence type="ECO:0000256" key="1">
    <source>
        <dbReference type="SAM" id="MobiDB-lite"/>
    </source>
</evidence>
<dbReference type="Pfam" id="PF04417">
    <property type="entry name" value="DUF501"/>
    <property type="match status" value="1"/>
</dbReference>
<gene>
    <name evidence="2" type="ORF">HGK34_04720</name>
</gene>
<evidence type="ECO:0000313" key="2">
    <source>
        <dbReference type="EMBL" id="MBL0885591.1"/>
    </source>
</evidence>
<reference evidence="2 3" key="1">
    <citation type="journal article" date="2021" name="Arch. Microbiol.">
        <title>Myceligenerans indicum sp. nov., an actinobacterium isolated from mangrove sediment of Sundarbans, India.</title>
        <authorList>
            <person name="Asha K."/>
            <person name="Bhadury P."/>
        </authorList>
    </citation>
    <scope>NUCLEOTIDE SEQUENCE [LARGE SCALE GENOMIC DNA]</scope>
    <source>
        <strain evidence="2 3">I2</strain>
    </source>
</reference>
<protein>
    <submittedName>
        <fullName evidence="2">DUF501 domain-containing protein</fullName>
    </submittedName>
</protein>
<comment type="caution">
    <text evidence="2">The sequence shown here is derived from an EMBL/GenBank/DDBJ whole genome shotgun (WGS) entry which is preliminary data.</text>
</comment>
<feature type="region of interest" description="Disordered" evidence="1">
    <location>
        <begin position="1"/>
        <end position="24"/>
    </location>
</feature>
<dbReference type="InterPro" id="IPR007511">
    <property type="entry name" value="DUF501"/>
</dbReference>
<dbReference type="PANTHER" id="PTHR37163:SF1">
    <property type="entry name" value="DUF501 DOMAIN-CONTAINING PROTEIN"/>
    <property type="match status" value="1"/>
</dbReference>
<organism evidence="2 3">
    <name type="scientific">Myceligenerans indicum</name>
    <dbReference type="NCBI Taxonomy" id="2593663"/>
    <lineage>
        <taxon>Bacteria</taxon>
        <taxon>Bacillati</taxon>
        <taxon>Actinomycetota</taxon>
        <taxon>Actinomycetes</taxon>
        <taxon>Micrococcales</taxon>
        <taxon>Promicromonosporaceae</taxon>
        <taxon>Myceligenerans</taxon>
    </lineage>
</organism>
<dbReference type="PANTHER" id="PTHR37163">
    <property type="entry name" value="CONSERVED PROTEIN"/>
    <property type="match status" value="1"/>
</dbReference>
<name>A0ABS1LHA3_9MICO</name>
<accession>A0ABS1LHA3</accession>
<dbReference type="Proteomes" id="UP000675409">
    <property type="component" value="Unassembled WGS sequence"/>
</dbReference>
<dbReference type="EMBL" id="JABBYC010000004">
    <property type="protein sequence ID" value="MBL0885591.1"/>
    <property type="molecule type" value="Genomic_DNA"/>
</dbReference>
<proteinExistence type="predicted"/>